<dbReference type="Proteomes" id="UP000515220">
    <property type="component" value="Chromosome"/>
</dbReference>
<dbReference type="AlphaFoldDB" id="A0A6S6PHE7"/>
<name>A0A6S6PHE7_ACEAC</name>
<dbReference type="EMBL" id="AP023326">
    <property type="protein sequence ID" value="BCI67278.1"/>
    <property type="molecule type" value="Genomic_DNA"/>
</dbReference>
<protein>
    <recommendedName>
        <fullName evidence="3">DUF4089 domain-containing protein</fullName>
    </recommendedName>
</protein>
<gene>
    <name evidence="1" type="ORF">AAJCM20276_19020</name>
</gene>
<reference evidence="1 2" key="1">
    <citation type="submission" date="2020-07" db="EMBL/GenBank/DDBJ databases">
        <title>Complete Genome Sequence of an acetic acid bacterium, Acetobacter aceti JCM20276.</title>
        <authorList>
            <person name="Hirose Y."/>
            <person name="Mihara H."/>
        </authorList>
    </citation>
    <scope>NUCLEOTIDE SEQUENCE [LARGE SCALE GENOMIC DNA]</scope>
    <source>
        <strain evidence="1 2">JCM20276</strain>
    </source>
</reference>
<sequence length="62" mass="7034">MQSNTEQETSDLLAEARRIRLTIPEVCLPGVTANSRLLQTYIDLVLELELPDNCPPAYEYEP</sequence>
<proteinExistence type="predicted"/>
<evidence type="ECO:0000313" key="2">
    <source>
        <dbReference type="Proteomes" id="UP000515220"/>
    </source>
</evidence>
<accession>A0A6S6PHE7</accession>
<organism evidence="1 2">
    <name type="scientific">Acetobacter aceti</name>
    <dbReference type="NCBI Taxonomy" id="435"/>
    <lineage>
        <taxon>Bacteria</taxon>
        <taxon>Pseudomonadati</taxon>
        <taxon>Pseudomonadota</taxon>
        <taxon>Alphaproteobacteria</taxon>
        <taxon>Acetobacterales</taxon>
        <taxon>Acetobacteraceae</taxon>
        <taxon>Acetobacter</taxon>
        <taxon>Acetobacter subgen. Acetobacter</taxon>
    </lineage>
</organism>
<evidence type="ECO:0008006" key="3">
    <source>
        <dbReference type="Google" id="ProtNLM"/>
    </source>
</evidence>
<dbReference type="RefSeq" id="WP_099347126.1">
    <property type="nucleotide sequence ID" value="NZ_AP023326.1"/>
</dbReference>
<evidence type="ECO:0000313" key="1">
    <source>
        <dbReference type="EMBL" id="BCI67278.1"/>
    </source>
</evidence>